<dbReference type="AlphaFoldDB" id="G4HDG8"/>
<dbReference type="EMBL" id="AGIP01000003">
    <property type="protein sequence ID" value="EHB66094.1"/>
    <property type="molecule type" value="Genomic_DNA"/>
</dbReference>
<proteinExistence type="predicted"/>
<protein>
    <submittedName>
        <fullName evidence="1">Uncharacterized protein</fullName>
    </submittedName>
</protein>
<gene>
    <name evidence="1" type="ORF">PaelaDRAFT_2021</name>
</gene>
<organism evidence="1 2">
    <name type="scientific">Paenibacillus lactis 154</name>
    <dbReference type="NCBI Taxonomy" id="743719"/>
    <lineage>
        <taxon>Bacteria</taxon>
        <taxon>Bacillati</taxon>
        <taxon>Bacillota</taxon>
        <taxon>Bacilli</taxon>
        <taxon>Bacillales</taxon>
        <taxon>Paenibacillaceae</taxon>
        <taxon>Paenibacillus</taxon>
    </lineage>
</organism>
<dbReference type="Proteomes" id="UP000003891">
    <property type="component" value="Unassembled WGS sequence"/>
</dbReference>
<evidence type="ECO:0000313" key="1">
    <source>
        <dbReference type="EMBL" id="EHB66094.1"/>
    </source>
</evidence>
<evidence type="ECO:0000313" key="2">
    <source>
        <dbReference type="Proteomes" id="UP000003891"/>
    </source>
</evidence>
<sequence>MPLDCKDISRSASHTLASMARSGSRGAATSSAASASTGLGMDFADKGNPSYSAWGGIRKAERSPLNSENLIRDY</sequence>
<name>G4HDG8_9BACL</name>
<reference evidence="1 2" key="1">
    <citation type="submission" date="2011-09" db="EMBL/GenBank/DDBJ databases">
        <title>The draft genome of Paenibacillus lactis 154.</title>
        <authorList>
            <consortium name="US DOE Joint Genome Institute (JGI-PGF)"/>
            <person name="Lucas S."/>
            <person name="Han J."/>
            <person name="Lapidus A."/>
            <person name="Cheng J.-F."/>
            <person name="Goodwin L."/>
            <person name="Pitluck S."/>
            <person name="Peters L."/>
            <person name="Land M.L."/>
            <person name="Hauser L."/>
            <person name="Siebers A."/>
            <person name="Thelen M."/>
            <person name="Hugenholtz P."/>
            <person name="Allgaier M."/>
            <person name="Woyke T.J."/>
        </authorList>
    </citation>
    <scope>NUCLEOTIDE SEQUENCE [LARGE SCALE GENOMIC DNA]</scope>
    <source>
        <strain evidence="1 2">154</strain>
    </source>
</reference>
<accession>G4HDG8</accession>